<sequence length="71" mass="7954">MKSVMKKECGWLTYETFDADLEKLQKKINSARAKFSTEEIAQNKTTPLKGNLSEKELAGSDIDAMFLGRAP</sequence>
<name>A0A2G5T900_9PELO</name>
<keyword evidence="3" id="KW-1185">Reference proteome</keyword>
<protein>
    <submittedName>
        <fullName evidence="2">Uncharacterized protein</fullName>
    </submittedName>
</protein>
<gene>
    <name evidence="2" type="primary">Cnig_chr_V.g17281</name>
    <name evidence="2" type="ORF">B9Z55_017281</name>
</gene>
<accession>A0A2G5T900</accession>
<feature type="coiled-coil region" evidence="1">
    <location>
        <begin position="14"/>
        <end position="41"/>
    </location>
</feature>
<evidence type="ECO:0000313" key="2">
    <source>
        <dbReference type="EMBL" id="PIC23659.1"/>
    </source>
</evidence>
<organism evidence="2 3">
    <name type="scientific">Caenorhabditis nigoni</name>
    <dbReference type="NCBI Taxonomy" id="1611254"/>
    <lineage>
        <taxon>Eukaryota</taxon>
        <taxon>Metazoa</taxon>
        <taxon>Ecdysozoa</taxon>
        <taxon>Nematoda</taxon>
        <taxon>Chromadorea</taxon>
        <taxon>Rhabditida</taxon>
        <taxon>Rhabditina</taxon>
        <taxon>Rhabditomorpha</taxon>
        <taxon>Rhabditoidea</taxon>
        <taxon>Rhabditidae</taxon>
        <taxon>Peloderinae</taxon>
        <taxon>Caenorhabditis</taxon>
    </lineage>
</organism>
<proteinExistence type="predicted"/>
<evidence type="ECO:0000256" key="1">
    <source>
        <dbReference type="SAM" id="Coils"/>
    </source>
</evidence>
<keyword evidence="1" id="KW-0175">Coiled coil</keyword>
<dbReference type="AlphaFoldDB" id="A0A2G5T900"/>
<reference evidence="3" key="1">
    <citation type="submission" date="2017-10" db="EMBL/GenBank/DDBJ databases">
        <title>Rapid genome shrinkage in a self-fertile nematode reveals novel sperm competition proteins.</title>
        <authorList>
            <person name="Yin D."/>
            <person name="Schwarz E.M."/>
            <person name="Thomas C.G."/>
            <person name="Felde R.L."/>
            <person name="Korf I.F."/>
            <person name="Cutter A.D."/>
            <person name="Schartner C.M."/>
            <person name="Ralston E.J."/>
            <person name="Meyer B.J."/>
            <person name="Haag E.S."/>
        </authorList>
    </citation>
    <scope>NUCLEOTIDE SEQUENCE [LARGE SCALE GENOMIC DNA]</scope>
    <source>
        <strain evidence="3">JU1422</strain>
    </source>
</reference>
<comment type="caution">
    <text evidence="2">The sequence shown here is derived from an EMBL/GenBank/DDBJ whole genome shotgun (WGS) entry which is preliminary data.</text>
</comment>
<dbReference type="EMBL" id="PDUG01000005">
    <property type="protein sequence ID" value="PIC23659.1"/>
    <property type="molecule type" value="Genomic_DNA"/>
</dbReference>
<dbReference type="Proteomes" id="UP000230233">
    <property type="component" value="Chromosome V"/>
</dbReference>
<evidence type="ECO:0000313" key="3">
    <source>
        <dbReference type="Proteomes" id="UP000230233"/>
    </source>
</evidence>